<evidence type="ECO:0000313" key="1">
    <source>
        <dbReference type="EMBL" id="NSX56310.1"/>
    </source>
</evidence>
<proteinExistence type="predicted"/>
<accession>A0ABX2IUT7</accession>
<organism evidence="1 2">
    <name type="scientific">Parasulfitobacter algicola</name>
    <dbReference type="NCBI Taxonomy" id="2614809"/>
    <lineage>
        <taxon>Bacteria</taxon>
        <taxon>Pseudomonadati</taxon>
        <taxon>Pseudomonadota</taxon>
        <taxon>Alphaproteobacteria</taxon>
        <taxon>Rhodobacterales</taxon>
        <taxon>Roseobacteraceae</taxon>
        <taxon>Parasulfitobacter</taxon>
    </lineage>
</organism>
<keyword evidence="2" id="KW-1185">Reference proteome</keyword>
<name>A0ABX2IUT7_9RHOB</name>
<dbReference type="EMBL" id="JABUFE010000011">
    <property type="protein sequence ID" value="NSX56310.1"/>
    <property type="molecule type" value="Genomic_DNA"/>
</dbReference>
<protein>
    <submittedName>
        <fullName evidence="1">Uncharacterized protein</fullName>
    </submittedName>
</protein>
<comment type="caution">
    <text evidence="1">The sequence shown here is derived from an EMBL/GenBank/DDBJ whole genome shotgun (WGS) entry which is preliminary data.</text>
</comment>
<gene>
    <name evidence="1" type="ORF">HRQ87_16060</name>
</gene>
<evidence type="ECO:0000313" key="2">
    <source>
        <dbReference type="Proteomes" id="UP000777935"/>
    </source>
</evidence>
<reference evidence="1 2" key="1">
    <citation type="submission" date="2020-06" db="EMBL/GenBank/DDBJ databases">
        <title>Sulfitobacter algicola sp. nov., isolated from green algae.</title>
        <authorList>
            <person name="Wang C."/>
        </authorList>
    </citation>
    <scope>NUCLEOTIDE SEQUENCE [LARGE SCALE GENOMIC DNA]</scope>
    <source>
        <strain evidence="1 2">1151</strain>
    </source>
</reference>
<dbReference type="Proteomes" id="UP000777935">
    <property type="component" value="Unassembled WGS sequence"/>
</dbReference>
<dbReference type="RefSeq" id="WP_174139461.1">
    <property type="nucleotide sequence ID" value="NZ_JABUFE010000011.1"/>
</dbReference>
<sequence>MSDAEEIFAKIPEPEFWAAPLLQEIRTGWQQETGAFNPDPSLQDTGVNAGIVPMSEDPAIELSIRQEIAAEQAFDPKDAIEQIEWLLSIIHGSEGMHTFSEMLTKPVRRKPEDFGEYAQWVTQDYIEDQMSWEFAAAQGRGSGSKDEGRTFLKHWLRFIYHHFGQRPFRIGGKDRGSLMRTGEGEPSDDQVLEGMNPAMRLGFWTAKTKYPGLSHRDVTQVIKDNSKNTPFWIDPNGGKLFSPE</sequence>